<name>A0AAP0F0I0_9MAGN</name>
<protein>
    <submittedName>
        <fullName evidence="1">Uncharacterized protein</fullName>
    </submittedName>
</protein>
<organism evidence="1 2">
    <name type="scientific">Stephania cephalantha</name>
    <dbReference type="NCBI Taxonomy" id="152367"/>
    <lineage>
        <taxon>Eukaryota</taxon>
        <taxon>Viridiplantae</taxon>
        <taxon>Streptophyta</taxon>
        <taxon>Embryophyta</taxon>
        <taxon>Tracheophyta</taxon>
        <taxon>Spermatophyta</taxon>
        <taxon>Magnoliopsida</taxon>
        <taxon>Ranunculales</taxon>
        <taxon>Menispermaceae</taxon>
        <taxon>Menispermoideae</taxon>
        <taxon>Cissampelideae</taxon>
        <taxon>Stephania</taxon>
    </lineage>
</organism>
<proteinExistence type="predicted"/>
<gene>
    <name evidence="1" type="ORF">Scep_023648</name>
</gene>
<evidence type="ECO:0000313" key="1">
    <source>
        <dbReference type="EMBL" id="KAK9100218.1"/>
    </source>
</evidence>
<keyword evidence="2" id="KW-1185">Reference proteome</keyword>
<accession>A0AAP0F0I0</accession>
<reference evidence="1 2" key="1">
    <citation type="submission" date="2024-01" db="EMBL/GenBank/DDBJ databases">
        <title>Genome assemblies of Stephania.</title>
        <authorList>
            <person name="Yang L."/>
        </authorList>
    </citation>
    <scope>NUCLEOTIDE SEQUENCE [LARGE SCALE GENOMIC DNA]</scope>
    <source>
        <strain evidence="1">JXDWG</strain>
        <tissue evidence="1">Leaf</tissue>
    </source>
</reference>
<dbReference type="Proteomes" id="UP001419268">
    <property type="component" value="Unassembled WGS sequence"/>
</dbReference>
<dbReference type="EMBL" id="JBBNAG010000010">
    <property type="protein sequence ID" value="KAK9100218.1"/>
    <property type="molecule type" value="Genomic_DNA"/>
</dbReference>
<sequence>MSSVASLESTRCLPLPLFFFLWTVQDPLPSIARSKSPSQRYSISGTRSSKQSIASNAQEAFDRNFTALLLWRRERQPQLVRGGGRWDSQRCKATVEAGPVEGGGGRGCYGRHEWEEGDAAVEASTIGAVGGRCSSACVDYWSSGRLRRLVRGGGGRANGLGCSILDDLDHLLLLASPETTQIDESDTGDDLMNST</sequence>
<comment type="caution">
    <text evidence="1">The sequence shown here is derived from an EMBL/GenBank/DDBJ whole genome shotgun (WGS) entry which is preliminary data.</text>
</comment>
<evidence type="ECO:0000313" key="2">
    <source>
        <dbReference type="Proteomes" id="UP001419268"/>
    </source>
</evidence>
<dbReference type="AlphaFoldDB" id="A0AAP0F0I0"/>